<comment type="caution">
    <text evidence="1">The sequence shown here is derived from an EMBL/GenBank/DDBJ whole genome shotgun (WGS) entry which is preliminary data.</text>
</comment>
<evidence type="ECO:0000313" key="1">
    <source>
        <dbReference type="EMBL" id="EKM29353.1"/>
    </source>
</evidence>
<gene>
    <name evidence="1" type="ORF">VCHENC02_4832</name>
</gene>
<protein>
    <submittedName>
        <fullName evidence="1">Uncharacterized protein</fullName>
    </submittedName>
</protein>
<organism evidence="1 2">
    <name type="scientific">Vibrio harveyi</name>
    <name type="common">Beneckea harveyi</name>
    <dbReference type="NCBI Taxonomy" id="669"/>
    <lineage>
        <taxon>Bacteria</taxon>
        <taxon>Pseudomonadati</taxon>
        <taxon>Pseudomonadota</taxon>
        <taxon>Gammaproteobacteria</taxon>
        <taxon>Vibrionales</taxon>
        <taxon>Vibrionaceae</taxon>
        <taxon>Vibrio</taxon>
    </lineage>
</organism>
<dbReference type="EMBL" id="AJSR01002128">
    <property type="protein sequence ID" value="EKM29353.1"/>
    <property type="molecule type" value="Genomic_DNA"/>
</dbReference>
<dbReference type="AlphaFoldDB" id="A0A454CSJ7"/>
<feature type="non-terminal residue" evidence="1">
    <location>
        <position position="32"/>
    </location>
</feature>
<reference evidence="1 2" key="1">
    <citation type="submission" date="2012-10" db="EMBL/GenBank/DDBJ databases">
        <title>Genome sequence of Vibrio Cholerae HENC-02.</title>
        <authorList>
            <person name="Eppinger M."/>
            <person name="Hasan N.A."/>
            <person name="Sengamalay N."/>
            <person name="Hine E."/>
            <person name="Su Q."/>
            <person name="Daugherty S.C."/>
            <person name="Young S."/>
            <person name="Sadzewicz L."/>
            <person name="Tallon L."/>
            <person name="Cebula T.A."/>
            <person name="Ravel J."/>
            <person name="Colwell R.R."/>
        </authorList>
    </citation>
    <scope>NUCLEOTIDE SEQUENCE [LARGE SCALE GENOMIC DNA]</scope>
    <source>
        <strain evidence="1 2">HENC-02</strain>
    </source>
</reference>
<evidence type="ECO:0000313" key="2">
    <source>
        <dbReference type="Proteomes" id="UP000008367"/>
    </source>
</evidence>
<accession>A0A454CSJ7</accession>
<name>A0A454CSJ7_VIBHA</name>
<sequence>MPVLGLAFFFSLIHSSLKIPFFLEQHVLRERV</sequence>
<proteinExistence type="predicted"/>
<dbReference type="Proteomes" id="UP000008367">
    <property type="component" value="Unassembled WGS sequence"/>
</dbReference>